<dbReference type="AlphaFoldDB" id="A0A6C0J2M8"/>
<sequence>MNINFNEQNAYYITSNLEDIIISNEYYINIKRIKDDYEKNSKNILSCIYWQLLIEFVYRTIRNFLLR</sequence>
<name>A0A6C0J2M8_9ZZZZ</name>
<reference evidence="1" key="1">
    <citation type="journal article" date="2020" name="Nature">
        <title>Giant virus diversity and host interactions through global metagenomics.</title>
        <authorList>
            <person name="Schulz F."/>
            <person name="Roux S."/>
            <person name="Paez-Espino D."/>
            <person name="Jungbluth S."/>
            <person name="Walsh D.A."/>
            <person name="Denef V.J."/>
            <person name="McMahon K.D."/>
            <person name="Konstantinidis K.T."/>
            <person name="Eloe-Fadrosh E.A."/>
            <person name="Kyrpides N.C."/>
            <person name="Woyke T."/>
        </authorList>
    </citation>
    <scope>NUCLEOTIDE SEQUENCE</scope>
    <source>
        <strain evidence="1">GVMAG-M-3300025695-21</strain>
    </source>
</reference>
<accession>A0A6C0J2M8</accession>
<dbReference type="EMBL" id="MN740297">
    <property type="protein sequence ID" value="QHT98886.1"/>
    <property type="molecule type" value="Genomic_DNA"/>
</dbReference>
<protein>
    <submittedName>
        <fullName evidence="1">Uncharacterized protein</fullName>
    </submittedName>
</protein>
<proteinExistence type="predicted"/>
<organism evidence="1">
    <name type="scientific">viral metagenome</name>
    <dbReference type="NCBI Taxonomy" id="1070528"/>
    <lineage>
        <taxon>unclassified sequences</taxon>
        <taxon>metagenomes</taxon>
        <taxon>organismal metagenomes</taxon>
    </lineage>
</organism>
<evidence type="ECO:0000313" key="1">
    <source>
        <dbReference type="EMBL" id="QHT98886.1"/>
    </source>
</evidence>